<keyword evidence="1" id="KW-0238">DNA-binding</keyword>
<sequence length="327" mass="37500">MKVQNSILRTIIYGAVKHGAPFGPLCQRIGVDPTELNDAEKLLDWEVSSVAWDYAVEMSGDPLLALHMGEENNLSAFGMLGYLVQSCSTLEEAFEFIVRYNNTLTDVFHFSTQKGRQEYIFHFNPVPQYRNKFPESSRQAVELMMSSLIRVFYFLTGKKVSPLRAHLAYPKRNVPEYERILQTKVIFDAESNCVVCRAEDMSLPIISYDKSLYSFFNLLLTEKQQTLSLQKSFSDQIKDVLLSGFGGQIPPIEVVAARMNMSLRTFQRRLAEEKITFRQITNDLRKELALSLMDKRHSKKADVAQLLGYADLSSFQRAYKNWTRKAS</sequence>
<dbReference type="Pfam" id="PF12833">
    <property type="entry name" value="HTH_18"/>
    <property type="match status" value="1"/>
</dbReference>
<gene>
    <name evidence="3" type="ORF">GXP67_19140</name>
</gene>
<dbReference type="InterPro" id="IPR018060">
    <property type="entry name" value="HTH_AraC"/>
</dbReference>
<dbReference type="AlphaFoldDB" id="A0A6C0GKY7"/>
<keyword evidence="4" id="KW-1185">Reference proteome</keyword>
<name>A0A6C0GKY7_9BACT</name>
<reference evidence="3 4" key="1">
    <citation type="submission" date="2020-01" db="EMBL/GenBank/DDBJ databases">
        <authorList>
            <person name="Kim M.K."/>
        </authorList>
    </citation>
    <scope>NUCLEOTIDE SEQUENCE [LARGE SCALE GENOMIC DNA]</scope>
    <source>
        <strain evidence="3 4">172606-1</strain>
    </source>
</reference>
<dbReference type="Proteomes" id="UP000480178">
    <property type="component" value="Chromosome"/>
</dbReference>
<evidence type="ECO:0000256" key="1">
    <source>
        <dbReference type="ARBA" id="ARBA00023125"/>
    </source>
</evidence>
<feature type="domain" description="HTH araC/xylS-type" evidence="2">
    <location>
        <begin position="235"/>
        <end position="327"/>
    </location>
</feature>
<evidence type="ECO:0000313" key="4">
    <source>
        <dbReference type="Proteomes" id="UP000480178"/>
    </source>
</evidence>
<evidence type="ECO:0000313" key="3">
    <source>
        <dbReference type="EMBL" id="QHT68607.1"/>
    </source>
</evidence>
<dbReference type="SMART" id="SM00342">
    <property type="entry name" value="HTH_ARAC"/>
    <property type="match status" value="1"/>
</dbReference>
<evidence type="ECO:0000259" key="2">
    <source>
        <dbReference type="PROSITE" id="PS01124"/>
    </source>
</evidence>
<protein>
    <submittedName>
        <fullName evidence="3">AraC family transcriptional regulator</fullName>
    </submittedName>
</protein>
<dbReference type="EMBL" id="CP048222">
    <property type="protein sequence ID" value="QHT68607.1"/>
    <property type="molecule type" value="Genomic_DNA"/>
</dbReference>
<dbReference type="Gene3D" id="1.10.10.60">
    <property type="entry name" value="Homeodomain-like"/>
    <property type="match status" value="1"/>
</dbReference>
<dbReference type="GO" id="GO:0003700">
    <property type="term" value="F:DNA-binding transcription factor activity"/>
    <property type="evidence" value="ECO:0007669"/>
    <property type="project" value="InterPro"/>
</dbReference>
<dbReference type="Pfam" id="PF12625">
    <property type="entry name" value="Arabinose_bd"/>
    <property type="match status" value="1"/>
</dbReference>
<dbReference type="PANTHER" id="PTHR47894">
    <property type="entry name" value="HTH-TYPE TRANSCRIPTIONAL REGULATOR GADX"/>
    <property type="match status" value="1"/>
</dbReference>
<dbReference type="PANTHER" id="PTHR47894:SF1">
    <property type="entry name" value="HTH-TYPE TRANSCRIPTIONAL REGULATOR VQSM"/>
    <property type="match status" value="1"/>
</dbReference>
<accession>A0A6C0GKY7</accession>
<organism evidence="3 4">
    <name type="scientific">Rhodocytophaga rosea</name>
    <dbReference type="NCBI Taxonomy" id="2704465"/>
    <lineage>
        <taxon>Bacteria</taxon>
        <taxon>Pseudomonadati</taxon>
        <taxon>Bacteroidota</taxon>
        <taxon>Cytophagia</taxon>
        <taxon>Cytophagales</taxon>
        <taxon>Rhodocytophagaceae</taxon>
        <taxon>Rhodocytophaga</taxon>
    </lineage>
</organism>
<dbReference type="KEGG" id="rhoz:GXP67_19140"/>
<dbReference type="GO" id="GO:0000976">
    <property type="term" value="F:transcription cis-regulatory region binding"/>
    <property type="evidence" value="ECO:0007669"/>
    <property type="project" value="TreeGrafter"/>
</dbReference>
<dbReference type="InterPro" id="IPR032687">
    <property type="entry name" value="AraC-type_N"/>
</dbReference>
<proteinExistence type="predicted"/>
<dbReference type="RefSeq" id="WP_162444618.1">
    <property type="nucleotide sequence ID" value="NZ_CP048222.1"/>
</dbReference>
<dbReference type="GO" id="GO:0005829">
    <property type="term" value="C:cytosol"/>
    <property type="evidence" value="ECO:0007669"/>
    <property type="project" value="TreeGrafter"/>
</dbReference>
<dbReference type="PROSITE" id="PS01124">
    <property type="entry name" value="HTH_ARAC_FAMILY_2"/>
    <property type="match status" value="1"/>
</dbReference>